<dbReference type="OrthoDB" id="9775180at2"/>
<evidence type="ECO:0000259" key="8">
    <source>
        <dbReference type="PROSITE" id="PS51202"/>
    </source>
</evidence>
<dbReference type="InterPro" id="IPR006036">
    <property type="entry name" value="K_uptake_TrkA"/>
</dbReference>
<reference evidence="9 10" key="1">
    <citation type="submission" date="2015-07" db="EMBL/GenBank/DDBJ databases">
        <title>Genome sequence of Leptolinea tardivitalis DSM 16556.</title>
        <authorList>
            <person name="Hemp J."/>
            <person name="Ward L.M."/>
            <person name="Pace L.A."/>
            <person name="Fischer W.W."/>
        </authorList>
    </citation>
    <scope>NUCLEOTIDE SEQUENCE [LARGE SCALE GENOMIC DNA]</scope>
    <source>
        <strain evidence="9 10">YMTK-2</strain>
    </source>
</reference>
<keyword evidence="5" id="KW-0520">NAD</keyword>
<dbReference type="SUPFAM" id="SSF116726">
    <property type="entry name" value="TrkA C-terminal domain-like"/>
    <property type="match status" value="1"/>
</dbReference>
<dbReference type="Pfam" id="PF02080">
    <property type="entry name" value="TrkA_C"/>
    <property type="match status" value="1"/>
</dbReference>
<dbReference type="GO" id="GO:0005886">
    <property type="term" value="C:plasma membrane"/>
    <property type="evidence" value="ECO:0007669"/>
    <property type="project" value="InterPro"/>
</dbReference>
<gene>
    <name evidence="9" type="ORF">ADM99_09515</name>
</gene>
<evidence type="ECO:0000259" key="7">
    <source>
        <dbReference type="PROSITE" id="PS51201"/>
    </source>
</evidence>
<organism evidence="9 10">
    <name type="scientific">Leptolinea tardivitalis</name>
    <dbReference type="NCBI Taxonomy" id="229920"/>
    <lineage>
        <taxon>Bacteria</taxon>
        <taxon>Bacillati</taxon>
        <taxon>Chloroflexota</taxon>
        <taxon>Anaerolineae</taxon>
        <taxon>Anaerolineales</taxon>
        <taxon>Anaerolineaceae</taxon>
        <taxon>Leptolinea</taxon>
    </lineage>
</organism>
<keyword evidence="10" id="KW-1185">Reference proteome</keyword>
<dbReference type="InterPro" id="IPR050721">
    <property type="entry name" value="Trk_Ktr_HKT_K-transport"/>
</dbReference>
<protein>
    <recommendedName>
        <fullName evidence="1">Trk system potassium uptake protein TrkA</fullName>
    </recommendedName>
</protein>
<accession>A0A0P6WRY4</accession>
<dbReference type="PRINTS" id="PR00335">
    <property type="entry name" value="KUPTAKETRKA"/>
</dbReference>
<keyword evidence="3" id="KW-0633">Potassium transport</keyword>
<evidence type="ECO:0000256" key="4">
    <source>
        <dbReference type="ARBA" id="ARBA00022958"/>
    </source>
</evidence>
<keyword evidence="4" id="KW-0630">Potassium</keyword>
<sequence length="225" mass="24759">MFVVIVGGGRTGTQLAKTLIQQNHTVHVVENRSDVLSMIHRELPTESVFQGNPIDPIILDQAGIKDADVLAAVTTRDEVNLAVCHYARLKYNVPRTIARVNNPRDAWLFDDVFSVDVSVNQSAIMSHIIEEEMSMGDMMTLLKLRRGNYSLVTEKIPEGAKAIGMMLKDAGLPEHCVIAAIIRKGEVIVPRGVSVFEKDDEILSVTDPEGALQLSELFDAPKKAN</sequence>
<dbReference type="Proteomes" id="UP000050430">
    <property type="component" value="Unassembled WGS sequence"/>
</dbReference>
<keyword evidence="2" id="KW-0813">Transport</keyword>
<dbReference type="SUPFAM" id="SSF51735">
    <property type="entry name" value="NAD(P)-binding Rossmann-fold domains"/>
    <property type="match status" value="1"/>
</dbReference>
<feature type="domain" description="RCK N-terminal" evidence="7">
    <location>
        <begin position="1"/>
        <end position="119"/>
    </location>
</feature>
<dbReference type="AlphaFoldDB" id="A0A0P6WRY4"/>
<evidence type="ECO:0000313" key="10">
    <source>
        <dbReference type="Proteomes" id="UP000050430"/>
    </source>
</evidence>
<dbReference type="GO" id="GO:0015079">
    <property type="term" value="F:potassium ion transmembrane transporter activity"/>
    <property type="evidence" value="ECO:0007669"/>
    <property type="project" value="InterPro"/>
</dbReference>
<evidence type="ECO:0000256" key="3">
    <source>
        <dbReference type="ARBA" id="ARBA00022538"/>
    </source>
</evidence>
<dbReference type="Gene3D" id="3.40.50.720">
    <property type="entry name" value="NAD(P)-binding Rossmann-like Domain"/>
    <property type="match status" value="1"/>
</dbReference>
<dbReference type="InterPro" id="IPR003148">
    <property type="entry name" value="RCK_N"/>
</dbReference>
<dbReference type="PROSITE" id="PS51202">
    <property type="entry name" value="RCK_C"/>
    <property type="match status" value="1"/>
</dbReference>
<dbReference type="RefSeq" id="WP_062420284.1">
    <property type="nucleotide sequence ID" value="NZ_BBYA01000001.1"/>
</dbReference>
<dbReference type="EMBL" id="LGCK01000010">
    <property type="protein sequence ID" value="KPL71694.1"/>
    <property type="molecule type" value="Genomic_DNA"/>
</dbReference>
<dbReference type="PROSITE" id="PS51201">
    <property type="entry name" value="RCK_N"/>
    <property type="match status" value="1"/>
</dbReference>
<dbReference type="Gene3D" id="3.30.70.1450">
    <property type="entry name" value="Regulator of K+ conductance, C-terminal domain"/>
    <property type="match status" value="1"/>
</dbReference>
<evidence type="ECO:0000256" key="2">
    <source>
        <dbReference type="ARBA" id="ARBA00022448"/>
    </source>
</evidence>
<dbReference type="InterPro" id="IPR006037">
    <property type="entry name" value="RCK_C"/>
</dbReference>
<dbReference type="PANTHER" id="PTHR43833">
    <property type="entry name" value="POTASSIUM CHANNEL PROTEIN 2-RELATED-RELATED"/>
    <property type="match status" value="1"/>
</dbReference>
<dbReference type="STRING" id="229920.ADM99_09515"/>
<evidence type="ECO:0000256" key="1">
    <source>
        <dbReference type="ARBA" id="ARBA00017378"/>
    </source>
</evidence>
<dbReference type="PANTHER" id="PTHR43833:SF5">
    <property type="entry name" value="TRK SYSTEM POTASSIUM UPTAKE PROTEIN TRKA"/>
    <property type="match status" value="1"/>
</dbReference>
<keyword evidence="6" id="KW-0406">Ion transport</keyword>
<dbReference type="InterPro" id="IPR036721">
    <property type="entry name" value="RCK_C_sf"/>
</dbReference>
<proteinExistence type="predicted"/>
<dbReference type="Pfam" id="PF02254">
    <property type="entry name" value="TrkA_N"/>
    <property type="match status" value="1"/>
</dbReference>
<evidence type="ECO:0000256" key="6">
    <source>
        <dbReference type="ARBA" id="ARBA00023065"/>
    </source>
</evidence>
<name>A0A0P6WRY4_9CHLR</name>
<comment type="caution">
    <text evidence="9">The sequence shown here is derived from an EMBL/GenBank/DDBJ whole genome shotgun (WGS) entry which is preliminary data.</text>
</comment>
<feature type="domain" description="RCK C-terminal" evidence="8">
    <location>
        <begin position="139"/>
        <end position="220"/>
    </location>
</feature>
<evidence type="ECO:0000313" key="9">
    <source>
        <dbReference type="EMBL" id="KPL71694.1"/>
    </source>
</evidence>
<evidence type="ECO:0000256" key="5">
    <source>
        <dbReference type="ARBA" id="ARBA00023027"/>
    </source>
</evidence>
<dbReference type="InterPro" id="IPR036291">
    <property type="entry name" value="NAD(P)-bd_dom_sf"/>
</dbReference>